<evidence type="ECO:0000313" key="2">
    <source>
        <dbReference type="Proteomes" id="UP000186817"/>
    </source>
</evidence>
<name>A0A1Q9E3L8_SYMMI</name>
<proteinExistence type="predicted"/>
<reference evidence="1 2" key="1">
    <citation type="submission" date="2016-02" db="EMBL/GenBank/DDBJ databases">
        <title>Genome analysis of coral dinoflagellate symbionts highlights evolutionary adaptations to a symbiotic lifestyle.</title>
        <authorList>
            <person name="Aranda M."/>
            <person name="Li Y."/>
            <person name="Liew Y.J."/>
            <person name="Baumgarten S."/>
            <person name="Simakov O."/>
            <person name="Wilson M."/>
            <person name="Piel J."/>
            <person name="Ashoor H."/>
            <person name="Bougouffa S."/>
            <person name="Bajic V.B."/>
            <person name="Ryu T."/>
            <person name="Ravasi T."/>
            <person name="Bayer T."/>
            <person name="Micklem G."/>
            <person name="Kim H."/>
            <person name="Bhak J."/>
            <person name="Lajeunesse T.C."/>
            <person name="Voolstra C.R."/>
        </authorList>
    </citation>
    <scope>NUCLEOTIDE SEQUENCE [LARGE SCALE GENOMIC DNA]</scope>
    <source>
        <strain evidence="1 2">CCMP2467</strain>
    </source>
</reference>
<dbReference type="Proteomes" id="UP000186817">
    <property type="component" value="Unassembled WGS sequence"/>
</dbReference>
<protein>
    <submittedName>
        <fullName evidence="1">Uncharacterized protein</fullName>
    </submittedName>
</protein>
<dbReference type="OrthoDB" id="10527417at2759"/>
<accession>A0A1Q9E3L8</accession>
<sequence>MRGDPSRALILSAEAAKQELLAWQQQRKASHVVTGLKPGRWFHSQMEAWKKLKQALKQGHDASELHAVSSCNRRLEQLHLAEKAVNAPADMEDLHDGDGKGTPIYANFKYEIALAFSTARDGLHEFKAACFGAAPLLWSASGGCRGHGDSRAACAETARVEHLHIALRRSWNRPMPDCPSRGMVLSDLYLLQCYRYPRDNGIIRILSRDGVRIVATQPCAYGSGMGATDKPLRVSRLGSIYDKHFQLTFTDRRATSLQVKLTDEIQIVDKAELSLGGFEPLRKFELSTEDTRIRGMPANVMGGGSLRLRAPPTLGLRHELPVRHCPTIDWIVLSWRYELHLCSARKSFSGAPASSANMPFQRDAGSGSVWARSGWFATATARRPCSWKSWTAGSKHLPQFADGCDVQRWQRGLALLHSSWERRLHWNIGRLPRALGSCVSAGRWREALQALYWVGEHKLTPDAEDQKVISEAIFEWARERGAIDFAHWFFPLRGSLA</sequence>
<dbReference type="AlphaFoldDB" id="A0A1Q9E3L8"/>
<comment type="caution">
    <text evidence="1">The sequence shown here is derived from an EMBL/GenBank/DDBJ whole genome shotgun (WGS) entry which is preliminary data.</text>
</comment>
<evidence type="ECO:0000313" key="1">
    <source>
        <dbReference type="EMBL" id="OLQ01993.1"/>
    </source>
</evidence>
<dbReference type="EMBL" id="LSRX01000276">
    <property type="protein sequence ID" value="OLQ01993.1"/>
    <property type="molecule type" value="Genomic_DNA"/>
</dbReference>
<keyword evidence="2" id="KW-1185">Reference proteome</keyword>
<organism evidence="1 2">
    <name type="scientific">Symbiodinium microadriaticum</name>
    <name type="common">Dinoflagellate</name>
    <name type="synonym">Zooxanthella microadriatica</name>
    <dbReference type="NCBI Taxonomy" id="2951"/>
    <lineage>
        <taxon>Eukaryota</taxon>
        <taxon>Sar</taxon>
        <taxon>Alveolata</taxon>
        <taxon>Dinophyceae</taxon>
        <taxon>Suessiales</taxon>
        <taxon>Symbiodiniaceae</taxon>
        <taxon>Symbiodinium</taxon>
    </lineage>
</organism>
<gene>
    <name evidence="1" type="ORF">AK812_SmicGene15241</name>
</gene>